<dbReference type="InterPro" id="IPR052194">
    <property type="entry name" value="MESH1"/>
</dbReference>
<dbReference type="GO" id="GO:0008893">
    <property type="term" value="F:guanosine-3',5'-bis(diphosphate) 3'-diphosphatase activity"/>
    <property type="evidence" value="ECO:0007669"/>
    <property type="project" value="TreeGrafter"/>
</dbReference>
<dbReference type="AlphaFoldDB" id="A0A1H8G4Y8"/>
<evidence type="ECO:0000313" key="3">
    <source>
        <dbReference type="Proteomes" id="UP000199459"/>
    </source>
</evidence>
<dbReference type="Pfam" id="PF13328">
    <property type="entry name" value="HD_4"/>
    <property type="match status" value="1"/>
</dbReference>
<dbReference type="RefSeq" id="WP_090633034.1">
    <property type="nucleotide sequence ID" value="NZ_FOCP01000016.1"/>
</dbReference>
<dbReference type="EMBL" id="FOCP01000016">
    <property type="protein sequence ID" value="SEN38824.1"/>
    <property type="molecule type" value="Genomic_DNA"/>
</dbReference>
<dbReference type="InterPro" id="IPR003607">
    <property type="entry name" value="HD/PDEase_dom"/>
</dbReference>
<sequence length="191" mass="21389">MPHMGFEQTTKPDIDYTVAWIKQLHAGQTDHAGKPYANHPQRVAHNIRRVFPDCSDDVVMAALLHDVIEDCGITATDLKQKNYSPACIEIVSLVTKNPQDERDYQDVIDDLIASGNREAMMVKIADNMDNLHPERAKALDRIDPGKAEILGQRYRQSIEKLCHAIGINKDRVFGLIKAAPSAGHEIQEARL</sequence>
<proteinExistence type="predicted"/>
<gene>
    <name evidence="2" type="ORF">SAMN05216325_11628</name>
</gene>
<dbReference type="OrthoDB" id="9802385at2"/>
<dbReference type="Proteomes" id="UP000199459">
    <property type="component" value="Unassembled WGS sequence"/>
</dbReference>
<dbReference type="PANTHER" id="PTHR46246:SF1">
    <property type="entry name" value="GUANOSINE-3',5'-BIS(DIPHOSPHATE) 3'-PYROPHOSPHOHYDROLASE MESH1"/>
    <property type="match status" value="1"/>
</dbReference>
<dbReference type="Gene3D" id="1.10.3210.10">
    <property type="entry name" value="Hypothetical protein af1432"/>
    <property type="match status" value="1"/>
</dbReference>
<organism evidence="2 3">
    <name type="scientific">Nitrosomonas marina</name>
    <dbReference type="NCBI Taxonomy" id="917"/>
    <lineage>
        <taxon>Bacteria</taxon>
        <taxon>Pseudomonadati</taxon>
        <taxon>Pseudomonadota</taxon>
        <taxon>Betaproteobacteria</taxon>
        <taxon>Nitrosomonadales</taxon>
        <taxon>Nitrosomonadaceae</taxon>
        <taxon>Nitrosomonas</taxon>
    </lineage>
</organism>
<evidence type="ECO:0000313" key="2">
    <source>
        <dbReference type="EMBL" id="SEN38824.1"/>
    </source>
</evidence>
<protein>
    <submittedName>
        <fullName evidence="2">HD domain-containing protein</fullName>
    </submittedName>
</protein>
<reference evidence="2 3" key="1">
    <citation type="submission" date="2016-10" db="EMBL/GenBank/DDBJ databases">
        <authorList>
            <person name="de Groot N.N."/>
        </authorList>
    </citation>
    <scope>NUCLEOTIDE SEQUENCE [LARGE SCALE GENOMIC DNA]</scope>
    <source>
        <strain evidence="2 3">Nm22</strain>
    </source>
</reference>
<dbReference type="PANTHER" id="PTHR46246">
    <property type="entry name" value="GUANOSINE-3',5'-BIS(DIPHOSPHATE) 3'-PYROPHOSPHOHYDROLASE MESH1"/>
    <property type="match status" value="1"/>
</dbReference>
<evidence type="ECO:0000259" key="1">
    <source>
        <dbReference type="SMART" id="SM00471"/>
    </source>
</evidence>
<feature type="domain" description="HD/PDEase" evidence="1">
    <location>
        <begin position="32"/>
        <end position="140"/>
    </location>
</feature>
<dbReference type="SMART" id="SM00471">
    <property type="entry name" value="HDc"/>
    <property type="match status" value="1"/>
</dbReference>
<accession>A0A1H8G4Y8</accession>
<dbReference type="SUPFAM" id="SSF109604">
    <property type="entry name" value="HD-domain/PDEase-like"/>
    <property type="match status" value="1"/>
</dbReference>
<name>A0A1H8G4Y8_9PROT</name>